<keyword evidence="7" id="KW-0067">ATP-binding</keyword>
<dbReference type="InterPro" id="IPR050482">
    <property type="entry name" value="Sensor_HK_TwoCompSys"/>
</dbReference>
<comment type="catalytic activity">
    <reaction evidence="1">
        <text>ATP + protein L-histidine = ADP + protein N-phospho-L-histidine.</text>
        <dbReference type="EC" id="2.7.13.3"/>
    </reaction>
</comment>
<keyword evidence="5" id="KW-0547">Nucleotide-binding</keyword>
<evidence type="ECO:0000259" key="10">
    <source>
        <dbReference type="SMART" id="SM00387"/>
    </source>
</evidence>
<keyword evidence="6 11" id="KW-0418">Kinase</keyword>
<keyword evidence="4" id="KW-0808">Transferase</keyword>
<dbReference type="Pfam" id="PF02518">
    <property type="entry name" value="HATPase_c"/>
    <property type="match status" value="1"/>
</dbReference>
<evidence type="ECO:0000256" key="4">
    <source>
        <dbReference type="ARBA" id="ARBA00022679"/>
    </source>
</evidence>
<evidence type="ECO:0000256" key="1">
    <source>
        <dbReference type="ARBA" id="ARBA00000085"/>
    </source>
</evidence>
<evidence type="ECO:0000256" key="5">
    <source>
        <dbReference type="ARBA" id="ARBA00022741"/>
    </source>
</evidence>
<evidence type="ECO:0000256" key="6">
    <source>
        <dbReference type="ARBA" id="ARBA00022777"/>
    </source>
</evidence>
<feature type="transmembrane region" description="Helical" evidence="9">
    <location>
        <begin position="115"/>
        <end position="134"/>
    </location>
</feature>
<reference evidence="11" key="1">
    <citation type="submission" date="2022-10" db="EMBL/GenBank/DDBJ databases">
        <title>Streptomyces beihaiensis sp. nov., a chitin degrading actinobacterium, isolated from shrimp pond soil.</title>
        <authorList>
            <person name="Xie J."/>
            <person name="Shen N."/>
        </authorList>
    </citation>
    <scope>NUCLEOTIDE SEQUENCE</scope>
    <source>
        <strain evidence="11">GXMU-J5</strain>
    </source>
</reference>
<dbReference type="InterPro" id="IPR036890">
    <property type="entry name" value="HATPase_C_sf"/>
</dbReference>
<name>A0ABT3U4D9_9ACTN</name>
<keyword evidence="12" id="KW-1185">Reference proteome</keyword>
<feature type="transmembrane region" description="Helical" evidence="9">
    <location>
        <begin position="60"/>
        <end position="79"/>
    </location>
</feature>
<dbReference type="CDD" id="cd16917">
    <property type="entry name" value="HATPase_UhpB-NarQ-NarX-like"/>
    <property type="match status" value="1"/>
</dbReference>
<evidence type="ECO:0000256" key="3">
    <source>
        <dbReference type="ARBA" id="ARBA00022553"/>
    </source>
</evidence>
<accession>A0ABT3U4D9</accession>
<sequence length="390" mass="40888">MNANPSSYRAVAAWCGLALYPVALGLALAGSAQTVPLVRALGVALSAVLVVGVARRVPMLALVVVLLGTVGAVAVQPHYSPWGPWHEAEQMTLPAFVSADALLGCLVARRSRRQWTTGVALSVVVQSLAIAAWTGRGTQIGSVVVALLAVVVACMVGLLARERREHADALRVRAVAEAVTAERLRIARELHDMVSHSISVIAIQSGVASRVIESQPAEARAALGTIEETSRETLRSLRRTLVALRRAEPGEAAPLTPTAGLADLERLVASTADAGVRVEVVRTGEEHPLPSEIDRSAYRVVQESLTNVVRHGRTDTARVLVSYADDAVSLEIVDAGRGAATGSPGTGFGITGMRERVSLLHGDFDAGPRPDGGFRVTARIPLPEAGAAAR</sequence>
<protein>
    <recommendedName>
        <fullName evidence="2">histidine kinase</fullName>
        <ecNumber evidence="2">2.7.13.3</ecNumber>
    </recommendedName>
</protein>
<keyword evidence="9" id="KW-1133">Transmembrane helix</keyword>
<evidence type="ECO:0000256" key="9">
    <source>
        <dbReference type="SAM" id="Phobius"/>
    </source>
</evidence>
<dbReference type="Gene3D" id="3.30.565.10">
    <property type="entry name" value="Histidine kinase-like ATPase, C-terminal domain"/>
    <property type="match status" value="1"/>
</dbReference>
<feature type="domain" description="Histidine kinase/HSP90-like ATPase" evidence="10">
    <location>
        <begin position="292"/>
        <end position="384"/>
    </location>
</feature>
<dbReference type="InterPro" id="IPR011712">
    <property type="entry name" value="Sig_transdc_His_kin_sub3_dim/P"/>
</dbReference>
<keyword evidence="8" id="KW-0902">Two-component regulatory system</keyword>
<feature type="transmembrane region" description="Helical" evidence="9">
    <location>
        <begin position="91"/>
        <end position="108"/>
    </location>
</feature>
<evidence type="ECO:0000313" key="12">
    <source>
        <dbReference type="Proteomes" id="UP001163064"/>
    </source>
</evidence>
<dbReference type="GO" id="GO:0016301">
    <property type="term" value="F:kinase activity"/>
    <property type="evidence" value="ECO:0007669"/>
    <property type="project" value="UniProtKB-KW"/>
</dbReference>
<dbReference type="PANTHER" id="PTHR24421">
    <property type="entry name" value="NITRATE/NITRITE SENSOR PROTEIN NARX-RELATED"/>
    <property type="match status" value="1"/>
</dbReference>
<evidence type="ECO:0000256" key="7">
    <source>
        <dbReference type="ARBA" id="ARBA00022840"/>
    </source>
</evidence>
<organism evidence="11 12">
    <name type="scientific">Streptomyces beihaiensis</name>
    <dbReference type="NCBI Taxonomy" id="2984495"/>
    <lineage>
        <taxon>Bacteria</taxon>
        <taxon>Bacillati</taxon>
        <taxon>Actinomycetota</taxon>
        <taxon>Actinomycetes</taxon>
        <taxon>Kitasatosporales</taxon>
        <taxon>Streptomycetaceae</taxon>
        <taxon>Streptomyces</taxon>
    </lineage>
</organism>
<gene>
    <name evidence="11" type="ORF">OFY01_31345</name>
</gene>
<dbReference type="Proteomes" id="UP001163064">
    <property type="component" value="Unassembled WGS sequence"/>
</dbReference>
<dbReference type="SMART" id="SM00387">
    <property type="entry name" value="HATPase_c"/>
    <property type="match status" value="1"/>
</dbReference>
<dbReference type="SUPFAM" id="SSF55874">
    <property type="entry name" value="ATPase domain of HSP90 chaperone/DNA topoisomerase II/histidine kinase"/>
    <property type="match status" value="1"/>
</dbReference>
<dbReference type="EC" id="2.7.13.3" evidence="2"/>
<dbReference type="Pfam" id="PF07730">
    <property type="entry name" value="HisKA_3"/>
    <property type="match status" value="1"/>
</dbReference>
<dbReference type="InterPro" id="IPR003594">
    <property type="entry name" value="HATPase_dom"/>
</dbReference>
<evidence type="ECO:0000256" key="2">
    <source>
        <dbReference type="ARBA" id="ARBA00012438"/>
    </source>
</evidence>
<dbReference type="RefSeq" id="WP_266605717.1">
    <property type="nucleotide sequence ID" value="NZ_JAPHNL010000334.1"/>
</dbReference>
<keyword evidence="9" id="KW-0812">Transmembrane</keyword>
<comment type="caution">
    <text evidence="11">The sequence shown here is derived from an EMBL/GenBank/DDBJ whole genome shotgun (WGS) entry which is preliminary data.</text>
</comment>
<evidence type="ECO:0000256" key="8">
    <source>
        <dbReference type="ARBA" id="ARBA00023012"/>
    </source>
</evidence>
<dbReference type="PANTHER" id="PTHR24421:SF10">
    <property type="entry name" value="NITRATE_NITRITE SENSOR PROTEIN NARQ"/>
    <property type="match status" value="1"/>
</dbReference>
<proteinExistence type="predicted"/>
<evidence type="ECO:0000313" key="11">
    <source>
        <dbReference type="EMBL" id="MCX3064173.1"/>
    </source>
</evidence>
<dbReference type="Gene3D" id="1.20.5.1930">
    <property type="match status" value="1"/>
</dbReference>
<keyword evidence="3" id="KW-0597">Phosphoprotein</keyword>
<feature type="transmembrane region" description="Helical" evidence="9">
    <location>
        <begin position="140"/>
        <end position="160"/>
    </location>
</feature>
<dbReference type="EMBL" id="JAPHNL010000334">
    <property type="protein sequence ID" value="MCX3064173.1"/>
    <property type="molecule type" value="Genomic_DNA"/>
</dbReference>
<keyword evidence="9" id="KW-0472">Membrane</keyword>